<evidence type="ECO:0000313" key="3">
    <source>
        <dbReference type="EMBL" id="KIJ60882.1"/>
    </source>
</evidence>
<gene>
    <name evidence="3" type="ORF">HYDPIDRAFT_31927</name>
</gene>
<dbReference type="AlphaFoldDB" id="A0A0C9WBJ3"/>
<accession>A0A0C9WBJ3</accession>
<feature type="domain" description="Dynamin N-terminal" evidence="2">
    <location>
        <begin position="277"/>
        <end position="527"/>
    </location>
</feature>
<dbReference type="Proteomes" id="UP000053820">
    <property type="component" value="Unassembled WGS sequence"/>
</dbReference>
<protein>
    <recommendedName>
        <fullName evidence="2">Dynamin N-terminal domain-containing protein</fullName>
    </recommendedName>
</protein>
<dbReference type="Pfam" id="PF00350">
    <property type="entry name" value="Dynamin_N"/>
    <property type="match status" value="1"/>
</dbReference>
<proteinExistence type="predicted"/>
<dbReference type="InterPro" id="IPR027417">
    <property type="entry name" value="P-loop_NTPase"/>
</dbReference>
<keyword evidence="4" id="KW-1185">Reference proteome</keyword>
<organism evidence="3 4">
    <name type="scientific">Hydnomerulius pinastri MD-312</name>
    <dbReference type="NCBI Taxonomy" id="994086"/>
    <lineage>
        <taxon>Eukaryota</taxon>
        <taxon>Fungi</taxon>
        <taxon>Dikarya</taxon>
        <taxon>Basidiomycota</taxon>
        <taxon>Agaricomycotina</taxon>
        <taxon>Agaricomycetes</taxon>
        <taxon>Agaricomycetidae</taxon>
        <taxon>Boletales</taxon>
        <taxon>Boletales incertae sedis</taxon>
        <taxon>Leucogyrophana</taxon>
    </lineage>
</organism>
<dbReference type="HOGENOM" id="CLU_278376_0_0_1"/>
<keyword evidence="1" id="KW-1133">Transmembrane helix</keyword>
<name>A0A0C9WBJ3_9AGAM</name>
<evidence type="ECO:0000259" key="2">
    <source>
        <dbReference type="Pfam" id="PF00350"/>
    </source>
</evidence>
<reference evidence="3 4" key="1">
    <citation type="submission" date="2014-04" db="EMBL/GenBank/DDBJ databases">
        <title>Evolutionary Origins and Diversification of the Mycorrhizal Mutualists.</title>
        <authorList>
            <consortium name="DOE Joint Genome Institute"/>
            <consortium name="Mycorrhizal Genomics Consortium"/>
            <person name="Kohler A."/>
            <person name="Kuo A."/>
            <person name="Nagy L.G."/>
            <person name="Floudas D."/>
            <person name="Copeland A."/>
            <person name="Barry K.W."/>
            <person name="Cichocki N."/>
            <person name="Veneault-Fourrey C."/>
            <person name="LaButti K."/>
            <person name="Lindquist E.A."/>
            <person name="Lipzen A."/>
            <person name="Lundell T."/>
            <person name="Morin E."/>
            <person name="Murat C."/>
            <person name="Riley R."/>
            <person name="Ohm R."/>
            <person name="Sun H."/>
            <person name="Tunlid A."/>
            <person name="Henrissat B."/>
            <person name="Grigoriev I.V."/>
            <person name="Hibbett D.S."/>
            <person name="Martin F."/>
        </authorList>
    </citation>
    <scope>NUCLEOTIDE SEQUENCE [LARGE SCALE GENOMIC DNA]</scope>
    <source>
        <strain evidence="3 4">MD-312</strain>
    </source>
</reference>
<evidence type="ECO:0000256" key="1">
    <source>
        <dbReference type="SAM" id="Phobius"/>
    </source>
</evidence>
<dbReference type="OrthoDB" id="3260274at2759"/>
<dbReference type="InterPro" id="IPR045063">
    <property type="entry name" value="Dynamin_N"/>
</dbReference>
<evidence type="ECO:0000313" key="4">
    <source>
        <dbReference type="Proteomes" id="UP000053820"/>
    </source>
</evidence>
<feature type="transmembrane region" description="Helical" evidence="1">
    <location>
        <begin position="945"/>
        <end position="969"/>
    </location>
</feature>
<dbReference type="Gene3D" id="3.40.50.300">
    <property type="entry name" value="P-loop containing nucleotide triphosphate hydrolases"/>
    <property type="match status" value="1"/>
</dbReference>
<dbReference type="EMBL" id="KN839868">
    <property type="protein sequence ID" value="KIJ60882.1"/>
    <property type="molecule type" value="Genomic_DNA"/>
</dbReference>
<keyword evidence="1" id="KW-0812">Transmembrane</keyword>
<dbReference type="SUPFAM" id="SSF52540">
    <property type="entry name" value="P-loop containing nucleoside triphosphate hydrolases"/>
    <property type="match status" value="1"/>
</dbReference>
<sequence length="1076" mass="121110">MSRTTYDPSLTVRVLDSLNDLRGHIESSLSTFSQDRLVQLGVDDALLDVTSALKSFSSRLSRASEGLRAQLSRGSLPLAFELVNLDASYFVLDELLRATERAKEALNQIVSRTRITWMTQPSSGLPHSIQAVVVFNDEAAIPHLLKDLSNACTSIWHSYNVFHLDYALKDSFVLAPFDSSPQECLSIISHDESCFDRCSIVMKKLGTVWVDYNTPTRSGQSLMQMQLTLLQNLESLFEKHMKGFVDTLPDAMPLLFQISRAIKKELNRERTLKFSTAFCGMVKAGKSLFINTLIGAPILPSDELPSTSWPCRLRHVKGQDIPTLEIDAPYFQAGIERLKSHKFGAMMANFKAVQDEDPFGVILDCSEDDASFDELDSIKIDAKAEELNIQRTIYSCWVDLDPSTKANLLKFEDEDFRIQTTAQGCVDVTELLAQLNDVVRLCKRLDVPLPSVDTTTWPLLTVEFEVLRDLDLHGTFEFIDLPGIGEASFGDYHSFEDLLRRVANEANAVVPIVSLKEVAKDDWRQQLPNVIKTGLGRAPELVLCTHLDQTSGDRLQEQVASVAKVFWPKSESAVDRVLCCSSRLGMSSRALLRQSEKSKPSFEEMWVEGEMTYDCAEKILGVGNPQGKYEQLRHEEWKKAINYQLKESRLETAISRLTTELVDKQRIHALLVEVEQLRRDMSRFIIDQQRLILDTYRSSGDFETAFQTFMRKEAEVIDILGNWQKDEAKLQRTASSKLVKAFKISENRGFQVAAQAVENTSQEFFWLHMSNQAADLAAPILTFRRNEEVSLFLRSVQRGMEAGLAEVKRSFVAFVRELAARAQSDRFSTLKAVMEQMSENGQSSDLMEDVIRQLSVYGHDAKALVSRIQPHVVRTIASRHGPTSAFNAIQNAIAKPFLQTKSPMPPHDLHVQVTEETSRQSHSSWSSSLLTSEDERQVTVDDLGFMLRAPIAVLAAVPLVLGSAIWPFIIRGKQFVIDKAQLTVVIKERIISPYLEGLKTEASVTLEAMIRKSSQAARVAVVDALVAEENRFVRARYQKESWEESQKEEVTNSCLSVLLNLLAAEAALQQLQHWSQ</sequence>
<keyword evidence="1" id="KW-0472">Membrane</keyword>